<gene>
    <name evidence="2" type="ORF">G3580_16935</name>
</gene>
<dbReference type="RefSeq" id="WP_173767486.1">
    <property type="nucleotide sequence ID" value="NZ_CP048836.1"/>
</dbReference>
<dbReference type="InterPro" id="IPR041436">
    <property type="entry name" value="RNAse_A_bac"/>
</dbReference>
<dbReference type="EMBL" id="CP048836">
    <property type="protein sequence ID" value="QID19155.1"/>
    <property type="molecule type" value="Genomic_DNA"/>
</dbReference>
<evidence type="ECO:0000313" key="3">
    <source>
        <dbReference type="Proteomes" id="UP000501991"/>
    </source>
</evidence>
<feature type="domain" description="Bacterial CdiA-CT RNAse A" evidence="1">
    <location>
        <begin position="214"/>
        <end position="326"/>
    </location>
</feature>
<evidence type="ECO:0000313" key="2">
    <source>
        <dbReference type="EMBL" id="QID19155.1"/>
    </source>
</evidence>
<dbReference type="Proteomes" id="UP000501991">
    <property type="component" value="Chromosome"/>
</dbReference>
<reference evidence="2 3" key="1">
    <citation type="submission" date="2020-02" db="EMBL/GenBank/DDBJ databases">
        <title>Nitrogenibacter mangrovi gen. nov., sp. nov. isolated from mangrove sediment, a denitrifying betaproteobacterium.</title>
        <authorList>
            <person name="Liao H."/>
            <person name="Tian Y."/>
        </authorList>
    </citation>
    <scope>NUCLEOTIDE SEQUENCE [LARGE SCALE GENOMIC DNA]</scope>
    <source>
        <strain evidence="2 3">M9-3-2</strain>
    </source>
</reference>
<dbReference type="AlphaFoldDB" id="A0A6C1B8J9"/>
<keyword evidence="3" id="KW-1185">Reference proteome</keyword>
<proteinExistence type="predicted"/>
<name>A0A6C1B8J9_9RHOO</name>
<protein>
    <recommendedName>
        <fullName evidence="1">Bacterial CdiA-CT RNAse A domain-containing protein</fullName>
    </recommendedName>
</protein>
<organism evidence="2 3">
    <name type="scientific">Nitrogeniibacter mangrovi</name>
    <dbReference type="NCBI Taxonomy" id="2016596"/>
    <lineage>
        <taxon>Bacteria</taxon>
        <taxon>Pseudomonadati</taxon>
        <taxon>Pseudomonadota</taxon>
        <taxon>Betaproteobacteria</taxon>
        <taxon>Rhodocyclales</taxon>
        <taxon>Zoogloeaceae</taxon>
        <taxon>Nitrogeniibacter</taxon>
    </lineage>
</organism>
<accession>A0A6C1B8J9</accession>
<dbReference type="KEGG" id="azq:G3580_16935"/>
<dbReference type="Pfam" id="PF18431">
    <property type="entry name" value="RNAse_A_bac"/>
    <property type="match status" value="1"/>
</dbReference>
<evidence type="ECO:0000259" key="1">
    <source>
        <dbReference type="Pfam" id="PF18431"/>
    </source>
</evidence>
<dbReference type="CDD" id="cd20684">
    <property type="entry name" value="CdiA-CT_Yk_RNaseA-like"/>
    <property type="match status" value="1"/>
</dbReference>
<sequence length="328" mass="34724">MPPFQPALRVVVFFFEMKNPSAMWTYKFIWNIVSARVHRRAQDQCVQIGLPSLHAGSENGVEQEGLTLALTPPQLAAVLANGTLEEPSFSNRAWGTASAIFGALEVLGGGALLLIPEPTTLTKVSGGALGLHGIDTFQAGVRQAWTGREKDTFTSDGTTALAQLLGVDEETAERIGDGVDLAVPLIVASALAAARIVAVRAGKISLAGHEAQGGHTIARHVARTEEQLRARLVAQARIPAASSFETLAQAEKAVSAGLRANRMAIALWAETAAPNAKRAFDWTASGKIGHGVVRATGRLTPMSKVRIVLQKKAVAGKLYYILTAFPIP</sequence>